<organism evidence="2 3">
    <name type="scientific">Kocuria varians</name>
    <name type="common">Micrococcus varians</name>
    <dbReference type="NCBI Taxonomy" id="1272"/>
    <lineage>
        <taxon>Bacteria</taxon>
        <taxon>Bacillati</taxon>
        <taxon>Actinomycetota</taxon>
        <taxon>Actinomycetes</taxon>
        <taxon>Micrococcales</taxon>
        <taxon>Micrococcaceae</taxon>
        <taxon>Kocuria</taxon>
    </lineage>
</organism>
<name>A0A4Y4D904_KOCVA</name>
<dbReference type="Proteomes" id="UP000315730">
    <property type="component" value="Unassembled WGS sequence"/>
</dbReference>
<reference evidence="2 3" key="1">
    <citation type="submission" date="2019-06" db="EMBL/GenBank/DDBJ databases">
        <title>Whole genome shotgun sequence of Kocuria varians NBRC 15358.</title>
        <authorList>
            <person name="Hosoyama A."/>
            <person name="Uohara A."/>
            <person name="Ohji S."/>
            <person name="Ichikawa N."/>
        </authorList>
    </citation>
    <scope>NUCLEOTIDE SEQUENCE [LARGE SCALE GENOMIC DNA]</scope>
    <source>
        <strain evidence="2 3">NBRC 15358</strain>
    </source>
</reference>
<sequence length="146" mass="15127">MDLPEPLGPTTAVTPGSKWNVVADAKDLKPRTVRVFKCTPGVSCVRGAASGRQGAAGPGSGRGVRGWLPSLPGATARTRADDVARSRPSLRVTGGVSWAYTRPRANVPRGRNTLSAGAVRLSRSNPLLHPGAEALHVRFLDGTGGV</sequence>
<dbReference type="EMBL" id="BJNW01000017">
    <property type="protein sequence ID" value="GEC99777.1"/>
    <property type="molecule type" value="Genomic_DNA"/>
</dbReference>
<evidence type="ECO:0000256" key="1">
    <source>
        <dbReference type="SAM" id="MobiDB-lite"/>
    </source>
</evidence>
<comment type="caution">
    <text evidence="2">The sequence shown here is derived from an EMBL/GenBank/DDBJ whole genome shotgun (WGS) entry which is preliminary data.</text>
</comment>
<keyword evidence="3" id="KW-1185">Reference proteome</keyword>
<feature type="compositionally biased region" description="Gly residues" evidence="1">
    <location>
        <begin position="54"/>
        <end position="64"/>
    </location>
</feature>
<evidence type="ECO:0000313" key="3">
    <source>
        <dbReference type="Proteomes" id="UP000315730"/>
    </source>
</evidence>
<proteinExistence type="predicted"/>
<dbReference type="AlphaFoldDB" id="A0A4Y4D904"/>
<gene>
    <name evidence="2" type="ORF">KVA01_19320</name>
</gene>
<accession>A0A4Y4D904</accession>
<feature type="region of interest" description="Disordered" evidence="1">
    <location>
        <begin position="47"/>
        <end position="67"/>
    </location>
</feature>
<protein>
    <submittedName>
        <fullName evidence="2">Uncharacterized protein</fullName>
    </submittedName>
</protein>
<evidence type="ECO:0000313" key="2">
    <source>
        <dbReference type="EMBL" id="GEC99777.1"/>
    </source>
</evidence>